<proteinExistence type="predicted"/>
<feature type="compositionally biased region" description="Low complexity" evidence="1">
    <location>
        <begin position="23"/>
        <end position="35"/>
    </location>
</feature>
<dbReference type="GO" id="GO:0072583">
    <property type="term" value="P:clathrin-dependent endocytosis"/>
    <property type="evidence" value="ECO:0007669"/>
    <property type="project" value="TreeGrafter"/>
</dbReference>
<dbReference type="Proteomes" id="UP001058974">
    <property type="component" value="Chromosome 7"/>
</dbReference>
<dbReference type="SUPFAM" id="SSF46565">
    <property type="entry name" value="Chaperone J-domain"/>
    <property type="match status" value="1"/>
</dbReference>
<dbReference type="FunFam" id="1.10.287.110:FF:000043">
    <property type="entry name" value="J-domain protein required for chloroplast accumulation response 1"/>
    <property type="match status" value="1"/>
</dbReference>
<feature type="region of interest" description="Disordered" evidence="1">
    <location>
        <begin position="261"/>
        <end position="280"/>
    </location>
</feature>
<feature type="compositionally biased region" description="Low complexity" evidence="1">
    <location>
        <begin position="123"/>
        <end position="139"/>
    </location>
</feature>
<keyword evidence="3" id="KW-1185">Reference proteome</keyword>
<dbReference type="PANTHER" id="PTHR23172">
    <property type="entry name" value="AUXILIN/CYCLIN G-ASSOCIATED KINASE-RELATED"/>
    <property type="match status" value="1"/>
</dbReference>
<feature type="region of interest" description="Disordered" evidence="1">
    <location>
        <begin position="109"/>
        <end position="142"/>
    </location>
</feature>
<dbReference type="Gene3D" id="1.10.287.110">
    <property type="entry name" value="DnaJ domain"/>
    <property type="match status" value="1"/>
</dbReference>
<feature type="region of interest" description="Disordered" evidence="1">
    <location>
        <begin position="1"/>
        <end position="35"/>
    </location>
</feature>
<feature type="compositionally biased region" description="Polar residues" evidence="1">
    <location>
        <begin position="330"/>
        <end position="342"/>
    </location>
</feature>
<dbReference type="GO" id="GO:0030276">
    <property type="term" value="F:clathrin binding"/>
    <property type="evidence" value="ECO:0007669"/>
    <property type="project" value="TreeGrafter"/>
</dbReference>
<evidence type="ECO:0000313" key="3">
    <source>
        <dbReference type="Proteomes" id="UP001058974"/>
    </source>
</evidence>
<protein>
    <submittedName>
        <fullName evidence="2">Uncharacterized protein</fullName>
    </submittedName>
</protein>
<organism evidence="2 3">
    <name type="scientific">Pisum sativum</name>
    <name type="common">Garden pea</name>
    <name type="synonym">Lathyrus oleraceus</name>
    <dbReference type="NCBI Taxonomy" id="3888"/>
    <lineage>
        <taxon>Eukaryota</taxon>
        <taxon>Viridiplantae</taxon>
        <taxon>Streptophyta</taxon>
        <taxon>Embryophyta</taxon>
        <taxon>Tracheophyta</taxon>
        <taxon>Spermatophyta</taxon>
        <taxon>Magnoliopsida</taxon>
        <taxon>eudicotyledons</taxon>
        <taxon>Gunneridae</taxon>
        <taxon>Pentapetalae</taxon>
        <taxon>rosids</taxon>
        <taxon>fabids</taxon>
        <taxon>Fabales</taxon>
        <taxon>Fabaceae</taxon>
        <taxon>Papilionoideae</taxon>
        <taxon>50 kb inversion clade</taxon>
        <taxon>NPAAA clade</taxon>
        <taxon>Hologalegina</taxon>
        <taxon>IRL clade</taxon>
        <taxon>Fabeae</taxon>
        <taxon>Lathyrus</taxon>
    </lineage>
</organism>
<dbReference type="GO" id="GO:0072318">
    <property type="term" value="P:clathrin coat disassembly"/>
    <property type="evidence" value="ECO:0007669"/>
    <property type="project" value="TreeGrafter"/>
</dbReference>
<evidence type="ECO:0000313" key="2">
    <source>
        <dbReference type="EMBL" id="KAI5385262.1"/>
    </source>
</evidence>
<dbReference type="GO" id="GO:0031982">
    <property type="term" value="C:vesicle"/>
    <property type="evidence" value="ECO:0007669"/>
    <property type="project" value="TreeGrafter"/>
</dbReference>
<reference evidence="2 3" key="1">
    <citation type="journal article" date="2022" name="Nat. Genet.">
        <title>Improved pea reference genome and pan-genome highlight genomic features and evolutionary characteristics.</title>
        <authorList>
            <person name="Yang T."/>
            <person name="Liu R."/>
            <person name="Luo Y."/>
            <person name="Hu S."/>
            <person name="Wang D."/>
            <person name="Wang C."/>
            <person name="Pandey M.K."/>
            <person name="Ge S."/>
            <person name="Xu Q."/>
            <person name="Li N."/>
            <person name="Li G."/>
            <person name="Huang Y."/>
            <person name="Saxena R.K."/>
            <person name="Ji Y."/>
            <person name="Li M."/>
            <person name="Yan X."/>
            <person name="He Y."/>
            <person name="Liu Y."/>
            <person name="Wang X."/>
            <person name="Xiang C."/>
            <person name="Varshney R.K."/>
            <person name="Ding H."/>
            <person name="Gao S."/>
            <person name="Zong X."/>
        </authorList>
    </citation>
    <scope>NUCLEOTIDE SEQUENCE [LARGE SCALE GENOMIC DNA]</scope>
    <source>
        <strain evidence="2 3">cv. Zhongwan 6</strain>
    </source>
</reference>
<dbReference type="InterPro" id="IPR036869">
    <property type="entry name" value="J_dom_sf"/>
</dbReference>
<sequence length="462" mass="51942">MNKSRKTGSSIFRGHPCRRSVESRPSSRSSQSIFSVTGVSHAKSVDGDDYSDVFGGPPRSLLVHKISNSDSFYEEIIRMPEFTPPVEKCDMTLPVFKIPARNEGFFSDIFGSDDDRKSRERSGSLSKANSSSALSSEELSPCRPINGDDVPLSVLASKLRPSSLPWKWNSSTMVPEQYPSKEEVSFFPCNNVHSFENNEYKTNIKSSAHGFSKRASSPETISLGSSSYQGVKVFPDDSEFNSPSESKCSIHDQVLSEQIMQQEEDDDESDDDYSDDDDDDFMSSYVIEINSDLRKGECEASDIDEAIAWAKEKFQSGSPNEESRMKNDSNEQTVQRQGSSDANEYHDNGIGKVEPPKKQQTETEKLDENIRMWSYGKETDIRLLLSTLHHILWQESGWYTVSLVNLKGNSQVKRAYQKARLCLHPDKLQQKGATFLHKYVAEQAFSILQDAWAAFISEDVSI</sequence>
<name>A0A9D4VKZ7_PEA</name>
<dbReference type="AlphaFoldDB" id="A0A9D4VKZ7"/>
<dbReference type="GO" id="GO:0005737">
    <property type="term" value="C:cytoplasm"/>
    <property type="evidence" value="ECO:0007669"/>
    <property type="project" value="TreeGrafter"/>
</dbReference>
<dbReference type="EMBL" id="JAMSHJ010000007">
    <property type="protein sequence ID" value="KAI5385262.1"/>
    <property type="molecule type" value="Genomic_DNA"/>
</dbReference>
<gene>
    <name evidence="2" type="ORF">KIW84_072026</name>
</gene>
<evidence type="ECO:0000256" key="1">
    <source>
        <dbReference type="SAM" id="MobiDB-lite"/>
    </source>
</evidence>
<accession>A0A9D4VKZ7</accession>
<dbReference type="PANTHER" id="PTHR23172:SF69">
    <property type="entry name" value="CHAPERONE DNAJ-DOMAIN SUPERFAMILY PROTEIN"/>
    <property type="match status" value="1"/>
</dbReference>
<feature type="compositionally biased region" description="Acidic residues" evidence="1">
    <location>
        <begin position="262"/>
        <end position="280"/>
    </location>
</feature>
<dbReference type="Gramene" id="Psat7g080520.1">
    <property type="protein sequence ID" value="Psat7g080520.1.cds"/>
    <property type="gene ID" value="Psat7g080520"/>
</dbReference>
<feature type="region of interest" description="Disordered" evidence="1">
    <location>
        <begin position="314"/>
        <end position="365"/>
    </location>
</feature>
<dbReference type="OrthoDB" id="1717591at2759"/>
<feature type="compositionally biased region" description="Basic and acidic residues" evidence="1">
    <location>
        <begin position="113"/>
        <end position="122"/>
    </location>
</feature>
<comment type="caution">
    <text evidence="2">The sequence shown here is derived from an EMBL/GenBank/DDBJ whole genome shotgun (WGS) entry which is preliminary data.</text>
</comment>
<dbReference type="Gramene" id="Psat07G0202600-T1">
    <property type="protein sequence ID" value="KAI5385262.1"/>
    <property type="gene ID" value="KIW84_072026"/>
</dbReference>
<feature type="compositionally biased region" description="Basic and acidic residues" evidence="1">
    <location>
        <begin position="343"/>
        <end position="365"/>
    </location>
</feature>